<dbReference type="Pfam" id="PF07885">
    <property type="entry name" value="Ion_trans_2"/>
    <property type="match status" value="1"/>
</dbReference>
<dbReference type="KEGG" id="smag:AN936_12980"/>
<proteinExistence type="predicted"/>
<evidence type="ECO:0000313" key="6">
    <source>
        <dbReference type="Proteomes" id="UP000076088"/>
    </source>
</evidence>
<keyword evidence="1" id="KW-0472">Membrane</keyword>
<dbReference type="EMBL" id="CP013344">
    <property type="protein sequence ID" value="AMU90176.1"/>
    <property type="molecule type" value="Genomic_DNA"/>
</dbReference>
<evidence type="ECO:0000313" key="5">
    <source>
        <dbReference type="Proteomes" id="UP000058074"/>
    </source>
</evidence>
<dbReference type="OrthoDB" id="2974133at2"/>
<dbReference type="InterPro" id="IPR013099">
    <property type="entry name" value="K_chnl_dom"/>
</dbReference>
<dbReference type="Proteomes" id="UP000058074">
    <property type="component" value="Chromosome"/>
</dbReference>
<keyword evidence="1" id="KW-0812">Transmembrane</keyword>
<evidence type="ECO:0000313" key="3">
    <source>
        <dbReference type="EMBL" id="ALH81245.1"/>
    </source>
</evidence>
<reference evidence="4 6" key="4">
    <citation type="journal article" date="2016" name="Genome Announc.">
        <title>Complete Genome Sequence of Sphingopyxis macrogoltabida Strain 203N (NBRC 111659), a Polyethylene Glycol Degrader.</title>
        <authorList>
            <person name="Ohtsubo Y."/>
            <person name="Nonoyama S."/>
            <person name="Nagata Y."/>
            <person name="Numata M."/>
            <person name="Tsuchikane K."/>
            <person name="Hosoyama A."/>
            <person name="Yamazoe A."/>
            <person name="Tsuda M."/>
            <person name="Fujita N."/>
            <person name="Kawai F."/>
        </authorList>
    </citation>
    <scope>NUCLEOTIDE SEQUENCE [LARGE SCALE GENOMIC DNA]</scope>
    <source>
        <strain evidence="4 6">203N</strain>
    </source>
</reference>
<reference evidence="6" key="2">
    <citation type="submission" date="2015-11" db="EMBL/GenBank/DDBJ databases">
        <title>Complete genome sequence of a polyethylene-glycol degrader Sphingopyxis macrogoltabida 203N (NBRC 111659).</title>
        <authorList>
            <person name="Yoshiyuki O."/>
            <person name="Shouta N."/>
            <person name="Nagata Y."/>
            <person name="Numata M."/>
            <person name="Tsuchikane K."/>
            <person name="Hosoyama A."/>
            <person name="Yamazoe A."/>
            <person name="Tsuda M."/>
            <person name="Fujita N."/>
            <person name="Kawai F."/>
        </authorList>
    </citation>
    <scope>NUCLEOTIDE SEQUENCE [LARGE SCALE GENOMIC DNA]</scope>
    <source>
        <strain evidence="6">203N</strain>
    </source>
</reference>
<dbReference type="Gene3D" id="1.10.287.70">
    <property type="match status" value="1"/>
</dbReference>
<reference evidence="3 5" key="1">
    <citation type="journal article" date="2015" name="Genome Announc.">
        <title>Complete Genome Sequence of Polypropylene Glycol- and Polyethylene Glycol-Degrading Sphingopyxis macrogoltabida Strain EY-1.</title>
        <authorList>
            <person name="Ohtsubo Y."/>
            <person name="Nagata Y."/>
            <person name="Numata M."/>
            <person name="Tsuchikane K."/>
            <person name="Hosoyama A."/>
            <person name="Yamazoe A."/>
            <person name="Tsuda M."/>
            <person name="Fujita N."/>
            <person name="Kawai F."/>
        </authorList>
    </citation>
    <scope>NUCLEOTIDE SEQUENCE [LARGE SCALE GENOMIC DNA]</scope>
    <source>
        <strain evidence="3 5">EY-1</strain>
    </source>
</reference>
<feature type="transmembrane region" description="Helical" evidence="1">
    <location>
        <begin position="42"/>
        <end position="63"/>
    </location>
</feature>
<keyword evidence="6" id="KW-1185">Reference proteome</keyword>
<feature type="transmembrane region" description="Helical" evidence="1">
    <location>
        <begin position="107"/>
        <end position="128"/>
    </location>
</feature>
<keyword evidence="1" id="KW-1133">Transmembrane helix</keyword>
<dbReference type="EMBL" id="CP012700">
    <property type="protein sequence ID" value="ALH81245.1"/>
    <property type="molecule type" value="Genomic_DNA"/>
</dbReference>
<dbReference type="AlphaFoldDB" id="A0A0N9UZB8"/>
<reference evidence="4" key="3">
    <citation type="submission" date="2015-11" db="EMBL/GenBank/DDBJ databases">
        <authorList>
            <person name="Yoshiyuki O."/>
        </authorList>
    </citation>
    <scope>NUCLEOTIDE SEQUENCE</scope>
    <source>
        <strain evidence="4">203N</strain>
    </source>
</reference>
<evidence type="ECO:0000256" key="1">
    <source>
        <dbReference type="SAM" id="Phobius"/>
    </source>
</evidence>
<accession>A0A0N9UZB8</accession>
<gene>
    <name evidence="3" type="ORF">AN936_12980</name>
    <name evidence="4" type="ORF">ATM17_14160</name>
</gene>
<dbReference type="RefSeq" id="WP_034953527.1">
    <property type="nucleotide sequence ID" value="NZ_CP012700.1"/>
</dbReference>
<sequence>MIGALLLSVALFLLAIASHLTTLGAAHRLVDRRTDLSAKMAVSLMVLFSHLLVAALFGFGFWFGTAWGLGSFDTPDAMTWMDYFYFSLINVTTLGLGDIYPTDHLRVIAGIEALTGFALISCSAQLFWKMMTQGETQ</sequence>
<dbReference type="PATRIC" id="fig|33050.5.peg.2678"/>
<evidence type="ECO:0000313" key="4">
    <source>
        <dbReference type="EMBL" id="AMU90176.1"/>
    </source>
</evidence>
<dbReference type="SUPFAM" id="SSF81324">
    <property type="entry name" value="Voltage-gated potassium channels"/>
    <property type="match status" value="1"/>
</dbReference>
<feature type="transmembrane region" description="Helical" evidence="1">
    <location>
        <begin position="83"/>
        <end position="101"/>
    </location>
</feature>
<protein>
    <recommendedName>
        <fullName evidence="2">Potassium channel domain-containing protein</fullName>
    </recommendedName>
</protein>
<evidence type="ECO:0000259" key="2">
    <source>
        <dbReference type="Pfam" id="PF07885"/>
    </source>
</evidence>
<dbReference type="Proteomes" id="UP000076088">
    <property type="component" value="Chromosome"/>
</dbReference>
<feature type="domain" description="Potassium channel" evidence="2">
    <location>
        <begin position="62"/>
        <end position="132"/>
    </location>
</feature>
<name>A0A0N9UZB8_SPHMC</name>
<organism evidence="3 5">
    <name type="scientific">Sphingopyxis macrogoltabida</name>
    <name type="common">Sphingomonas macrogoltabidus</name>
    <dbReference type="NCBI Taxonomy" id="33050"/>
    <lineage>
        <taxon>Bacteria</taxon>
        <taxon>Pseudomonadati</taxon>
        <taxon>Pseudomonadota</taxon>
        <taxon>Alphaproteobacteria</taxon>
        <taxon>Sphingomonadales</taxon>
        <taxon>Sphingomonadaceae</taxon>
        <taxon>Sphingopyxis</taxon>
    </lineage>
</organism>